<protein>
    <submittedName>
        <fullName evidence="1">Uncharacterized protein</fullName>
    </submittedName>
</protein>
<dbReference type="AlphaFoldDB" id="A0A381YCX1"/>
<name>A0A381YCX1_9ZZZZ</name>
<dbReference type="EMBL" id="UINC01017904">
    <property type="protein sequence ID" value="SVA74730.1"/>
    <property type="molecule type" value="Genomic_DNA"/>
</dbReference>
<proteinExistence type="predicted"/>
<accession>A0A381YCX1</accession>
<sequence length="295" mass="34906">MIISTETAGLGNRIKSWVSAMRLDPDVRVHWQMNENMPAPFSQLFINNCDLDSIPKYANTHKSWRFLVLPEDESHLPRGFSTVGSATHPIIRGTAKAWWSLMGKPSDRYRYMIFPKTHSRRSTRPDARHIDLEYERIPQYFRDIYVPLFKKIKVQPNIMERVNDWSHKNLDENVIGVQVRTWRDDLRRHKKYYKPAVKRLSHLMENTQNKDRFLIVSDSDDVILSLTYRYGNKRILHFPRSTPRFESYQSYDGTAEDLIDMLILSKTHRLFSSYLSTFSEAAWWFGGAQARVWVF</sequence>
<gene>
    <name evidence="1" type="ORF">METZ01_LOCUS127584</name>
</gene>
<reference evidence="1" key="1">
    <citation type="submission" date="2018-05" db="EMBL/GenBank/DDBJ databases">
        <authorList>
            <person name="Lanie J.A."/>
            <person name="Ng W.-L."/>
            <person name="Kazmierczak K.M."/>
            <person name="Andrzejewski T.M."/>
            <person name="Davidsen T.M."/>
            <person name="Wayne K.J."/>
            <person name="Tettelin H."/>
            <person name="Glass J.I."/>
            <person name="Rusch D."/>
            <person name="Podicherti R."/>
            <person name="Tsui H.-C.T."/>
            <person name="Winkler M.E."/>
        </authorList>
    </citation>
    <scope>NUCLEOTIDE SEQUENCE</scope>
</reference>
<organism evidence="1">
    <name type="scientific">marine metagenome</name>
    <dbReference type="NCBI Taxonomy" id="408172"/>
    <lineage>
        <taxon>unclassified sequences</taxon>
        <taxon>metagenomes</taxon>
        <taxon>ecological metagenomes</taxon>
    </lineage>
</organism>
<evidence type="ECO:0000313" key="1">
    <source>
        <dbReference type="EMBL" id="SVA74730.1"/>
    </source>
</evidence>
<dbReference type="Gene3D" id="3.40.50.11350">
    <property type="match status" value="1"/>
</dbReference>